<dbReference type="EMBL" id="JBANRG010000005">
    <property type="protein sequence ID" value="KAK7466342.1"/>
    <property type="molecule type" value="Genomic_DNA"/>
</dbReference>
<dbReference type="SUPFAM" id="SSF53335">
    <property type="entry name" value="S-adenosyl-L-methionine-dependent methyltransferases"/>
    <property type="match status" value="1"/>
</dbReference>
<evidence type="ECO:0000313" key="2">
    <source>
        <dbReference type="EMBL" id="KAK7466342.1"/>
    </source>
</evidence>
<organism evidence="2 3">
    <name type="scientific">Marasmiellus scandens</name>
    <dbReference type="NCBI Taxonomy" id="2682957"/>
    <lineage>
        <taxon>Eukaryota</taxon>
        <taxon>Fungi</taxon>
        <taxon>Dikarya</taxon>
        <taxon>Basidiomycota</taxon>
        <taxon>Agaricomycotina</taxon>
        <taxon>Agaricomycetes</taxon>
        <taxon>Agaricomycetidae</taxon>
        <taxon>Agaricales</taxon>
        <taxon>Marasmiineae</taxon>
        <taxon>Omphalotaceae</taxon>
        <taxon>Marasmiellus</taxon>
    </lineage>
</organism>
<dbReference type="Proteomes" id="UP001498398">
    <property type="component" value="Unassembled WGS sequence"/>
</dbReference>
<proteinExistence type="predicted"/>
<keyword evidence="3" id="KW-1185">Reference proteome</keyword>
<gene>
    <name evidence="2" type="ORF">VKT23_005070</name>
</gene>
<evidence type="ECO:0000313" key="3">
    <source>
        <dbReference type="Proteomes" id="UP001498398"/>
    </source>
</evidence>
<dbReference type="Gene3D" id="3.40.50.150">
    <property type="entry name" value="Vaccinia Virus protein VP39"/>
    <property type="match status" value="1"/>
</dbReference>
<dbReference type="Pfam" id="PF10294">
    <property type="entry name" value="Methyltransf_16"/>
    <property type="match status" value="2"/>
</dbReference>
<accession>A0ABR1JUW9</accession>
<dbReference type="InterPro" id="IPR019410">
    <property type="entry name" value="Methyltransf_16"/>
</dbReference>
<protein>
    <submittedName>
        <fullName evidence="2">Uncharacterized protein</fullName>
    </submittedName>
</protein>
<name>A0ABR1JUW9_9AGAR</name>
<sequence>MLFYISFLRPPLASSSLASPVSFTPQIANDLRTDLFHGQQDLFYSWNHGRPVKLTTWRQSNAYKEISVPPPAGVRDGQSYRLILTANLIPYVDLANLNSVPLPVMSVPILFTSKPGTKTKQEQIERMYRFPIHDKTLVSMKITEQTSFDLDKKIWDSGIGLSSWLSNLPNLTDPLLNRLKDALFSTEPRNIVELGAGTGIVAITIGALRAGILGSISESESNSSRDGEDENNSNIEGGSIFTTDLPSAIPLLQHNISSNAHLFRRPSPSSPQTNSSPSPSTSDLKPLPGCTPTPLVLDWDSAPDLPPEITEPKTSSRTKLDLIVMADVTYNTSSFPSLVRTIRSLVARTCKLPEFSSSKDAGEEHWYPTILVGYKQRDPGERELFGMLEEAFSSTSSGAVKIKLTKVGEVPGASSKLESGEGRGPVEIWLGEVVALT</sequence>
<feature type="region of interest" description="Disordered" evidence="1">
    <location>
        <begin position="261"/>
        <end position="289"/>
    </location>
</feature>
<reference evidence="2 3" key="1">
    <citation type="submission" date="2024-01" db="EMBL/GenBank/DDBJ databases">
        <title>A draft genome for the cacao thread blight pathogen Marasmiellus scandens.</title>
        <authorList>
            <person name="Baruah I.K."/>
            <person name="Leung J."/>
            <person name="Bukari Y."/>
            <person name="Amoako-Attah I."/>
            <person name="Meinhardt L.W."/>
            <person name="Bailey B.A."/>
            <person name="Cohen S.P."/>
        </authorList>
    </citation>
    <scope>NUCLEOTIDE SEQUENCE [LARGE SCALE GENOMIC DNA]</scope>
    <source>
        <strain evidence="2 3">GH-19</strain>
    </source>
</reference>
<comment type="caution">
    <text evidence="2">The sequence shown here is derived from an EMBL/GenBank/DDBJ whole genome shotgun (WGS) entry which is preliminary data.</text>
</comment>
<evidence type="ECO:0000256" key="1">
    <source>
        <dbReference type="SAM" id="MobiDB-lite"/>
    </source>
</evidence>
<dbReference type="InterPro" id="IPR029063">
    <property type="entry name" value="SAM-dependent_MTases_sf"/>
</dbReference>
<feature type="compositionally biased region" description="Low complexity" evidence="1">
    <location>
        <begin position="266"/>
        <end position="282"/>
    </location>
</feature>
<dbReference type="PANTHER" id="PTHR14614:SF162">
    <property type="entry name" value="EXPRESSED PROTEIN"/>
    <property type="match status" value="1"/>
</dbReference>
<dbReference type="PANTHER" id="PTHR14614">
    <property type="entry name" value="HEPATOCELLULAR CARCINOMA-ASSOCIATED ANTIGEN"/>
    <property type="match status" value="1"/>
</dbReference>
<feature type="region of interest" description="Disordered" evidence="1">
    <location>
        <begin position="217"/>
        <end position="239"/>
    </location>
</feature>